<dbReference type="Proteomes" id="UP001237642">
    <property type="component" value="Unassembled WGS sequence"/>
</dbReference>
<proteinExistence type="predicted"/>
<keyword evidence="3" id="KW-1185">Reference proteome</keyword>
<reference evidence="2" key="1">
    <citation type="submission" date="2023-02" db="EMBL/GenBank/DDBJ databases">
        <title>Genome of toxic invasive species Heracleum sosnowskyi carries increased number of genes despite the absence of recent whole-genome duplications.</title>
        <authorList>
            <person name="Schelkunov M."/>
            <person name="Shtratnikova V."/>
            <person name="Makarenko M."/>
            <person name="Klepikova A."/>
            <person name="Omelchenko D."/>
            <person name="Novikova G."/>
            <person name="Obukhova E."/>
            <person name="Bogdanov V."/>
            <person name="Penin A."/>
            <person name="Logacheva M."/>
        </authorList>
    </citation>
    <scope>NUCLEOTIDE SEQUENCE</scope>
    <source>
        <strain evidence="2">Hsosn_3</strain>
        <tissue evidence="2">Leaf</tissue>
    </source>
</reference>
<gene>
    <name evidence="2" type="ORF">POM88_034129</name>
</gene>
<evidence type="ECO:0000259" key="1">
    <source>
        <dbReference type="Pfam" id="PF26133"/>
    </source>
</evidence>
<dbReference type="EMBL" id="JAUIZM010000008">
    <property type="protein sequence ID" value="KAK1368037.1"/>
    <property type="molecule type" value="Genomic_DNA"/>
</dbReference>
<protein>
    <recommendedName>
        <fullName evidence="1">DUF8039 domain-containing protein</fullName>
    </recommendedName>
</protein>
<feature type="domain" description="DUF8039" evidence="1">
    <location>
        <begin position="36"/>
        <end position="119"/>
    </location>
</feature>
<sequence length="242" mass="27175">MAGSQGFSSSIVKDLDRLLVDDDDCLPIKPIPLENKGPRKCELGVDTVKNKVAFGLLFDDEGMNSFIHGVPMQPGFVRVLVDGPIKDDALIPVPVVGEIEIVDQDVGSHISWPWNLIIINAPSIAFKMIGQAIISSYMAYFILSEFEAYLFNRLKEGNHNRLFILPHNTNCHWILVLIWGDKIFVLNHLPRSTTFPDLEKSISRAVVAFNIQWSSKSRKLSCSRAELDEVRCETAGHIEKFL</sequence>
<organism evidence="2 3">
    <name type="scientific">Heracleum sosnowskyi</name>
    <dbReference type="NCBI Taxonomy" id="360622"/>
    <lineage>
        <taxon>Eukaryota</taxon>
        <taxon>Viridiplantae</taxon>
        <taxon>Streptophyta</taxon>
        <taxon>Embryophyta</taxon>
        <taxon>Tracheophyta</taxon>
        <taxon>Spermatophyta</taxon>
        <taxon>Magnoliopsida</taxon>
        <taxon>eudicotyledons</taxon>
        <taxon>Gunneridae</taxon>
        <taxon>Pentapetalae</taxon>
        <taxon>asterids</taxon>
        <taxon>campanulids</taxon>
        <taxon>Apiales</taxon>
        <taxon>Apiaceae</taxon>
        <taxon>Apioideae</taxon>
        <taxon>apioid superclade</taxon>
        <taxon>Tordylieae</taxon>
        <taxon>Tordyliinae</taxon>
        <taxon>Heracleum</taxon>
    </lineage>
</organism>
<dbReference type="InterPro" id="IPR058352">
    <property type="entry name" value="DUF8039"/>
</dbReference>
<comment type="caution">
    <text evidence="2">The sequence shown here is derived from an EMBL/GenBank/DDBJ whole genome shotgun (WGS) entry which is preliminary data.</text>
</comment>
<reference evidence="2" key="2">
    <citation type="submission" date="2023-05" db="EMBL/GenBank/DDBJ databases">
        <authorList>
            <person name="Schelkunov M.I."/>
        </authorList>
    </citation>
    <scope>NUCLEOTIDE SEQUENCE</scope>
    <source>
        <strain evidence="2">Hsosn_3</strain>
        <tissue evidence="2">Leaf</tissue>
    </source>
</reference>
<evidence type="ECO:0000313" key="2">
    <source>
        <dbReference type="EMBL" id="KAK1368037.1"/>
    </source>
</evidence>
<dbReference type="PANTHER" id="PTHR33018">
    <property type="entry name" value="OS10G0338966 PROTEIN-RELATED"/>
    <property type="match status" value="1"/>
</dbReference>
<dbReference type="PANTHER" id="PTHR33018:SF34">
    <property type="entry name" value="OS02G0472350 PROTEIN"/>
    <property type="match status" value="1"/>
</dbReference>
<dbReference type="AlphaFoldDB" id="A0AAD8HKT8"/>
<accession>A0AAD8HKT8</accession>
<dbReference type="Pfam" id="PF26133">
    <property type="entry name" value="DUF8039"/>
    <property type="match status" value="1"/>
</dbReference>
<name>A0AAD8HKT8_9APIA</name>
<evidence type="ECO:0000313" key="3">
    <source>
        <dbReference type="Proteomes" id="UP001237642"/>
    </source>
</evidence>